<dbReference type="InterPro" id="IPR008979">
    <property type="entry name" value="Galactose-bd-like_sf"/>
</dbReference>
<comment type="caution">
    <text evidence="3">The sequence shown here is derived from an EMBL/GenBank/DDBJ whole genome shotgun (WGS) entry which is preliminary data.</text>
</comment>
<evidence type="ECO:0000313" key="3">
    <source>
        <dbReference type="EMBL" id="EHN10838.1"/>
    </source>
</evidence>
<dbReference type="PANTHER" id="PTHR43056">
    <property type="entry name" value="PEPTIDASE S9 PROLYL OLIGOPEPTIDASE"/>
    <property type="match status" value="1"/>
</dbReference>
<dbReference type="SUPFAM" id="SSF53474">
    <property type="entry name" value="alpha/beta-Hydrolases"/>
    <property type="match status" value="1"/>
</dbReference>
<dbReference type="AlphaFoldDB" id="H0E669"/>
<sequence length="573" mass="62170">MNVLIERDVEVPMRDGAVLRATVFRPDDDGEHPVLLLRTPYGRDSAATTHTAIDPERAAASGHVVVIQDVRGRFGSDGASFDPYVHEFDDGYDSVQWAAGIPGADGRVATYGISYAGTAAWQAAAATPPALRAVAAAQSTNDAFLDLSWRGGAFNWGMHLTWVLGTLALAQQARDGGDGAVARALLAEVVTAVDAYERTAARLPPDGLAVAARVTERVPFLADAMAHDRRGAYHRARSVAGRYGAITAPAFVVAGWYDVMLSNDLRHFAAIRSQARSAVARERSRLVIGPWTHGPGMLAASAGEVSFGIGSSGAALDLHAMLVDWLDEQLGRREPIEHPPVRVFVMGANRWRAEDAWPPPDTREQRWFLHGEGRLSLEPPGQETPPARYLYDPADPCPTVGGPLLMPDTYRRGPVDQTPILGREDVLTFTSDVLNGDLEIAGPVGASLYAATSAVDTDWVVKLCELLPDGRTINLCDGILRARFRGGDWSAPEPVRPDEVLRYEVDLWATAVVVPAGHRLRVLVTSSDFPRYDRNPNTGIVGVRATRLVSAEQRVFRDTERPSHVTLRIRGRD</sequence>
<name>H0E669_9ACTN</name>
<dbReference type="InterPro" id="IPR005674">
    <property type="entry name" value="CocE/Ser_esterase"/>
</dbReference>
<dbReference type="Gene3D" id="3.40.50.1820">
    <property type="entry name" value="alpha/beta hydrolase"/>
    <property type="match status" value="1"/>
</dbReference>
<dbReference type="PANTHER" id="PTHR43056:SF10">
    <property type="entry name" value="COCE_NOND FAMILY, PUTATIVE (AFU_ORTHOLOGUE AFUA_7G00600)-RELATED"/>
    <property type="match status" value="1"/>
</dbReference>
<dbReference type="InterPro" id="IPR029058">
    <property type="entry name" value="AB_hydrolase_fold"/>
</dbReference>
<dbReference type="InterPro" id="IPR050585">
    <property type="entry name" value="Xaa-Pro_dipeptidyl-ppase/CocE"/>
</dbReference>
<dbReference type="PATRIC" id="fig|1097667.3.peg.2300"/>
<dbReference type="Gene3D" id="1.10.3020.10">
    <property type="entry name" value="alpha-amino acid ester hydrolase ( Helical cap domain)"/>
    <property type="match status" value="1"/>
</dbReference>
<dbReference type="GO" id="GO:0008239">
    <property type="term" value="F:dipeptidyl-peptidase activity"/>
    <property type="evidence" value="ECO:0007669"/>
    <property type="project" value="InterPro"/>
</dbReference>
<protein>
    <submittedName>
        <fullName evidence="3">X-Pro dipeptidyl-peptidase-like protein</fullName>
    </submittedName>
</protein>
<organism evidence="3 4">
    <name type="scientific">Patulibacter medicamentivorans</name>
    <dbReference type="NCBI Taxonomy" id="1097667"/>
    <lineage>
        <taxon>Bacteria</taxon>
        <taxon>Bacillati</taxon>
        <taxon>Actinomycetota</taxon>
        <taxon>Thermoleophilia</taxon>
        <taxon>Solirubrobacterales</taxon>
        <taxon>Patulibacteraceae</taxon>
        <taxon>Patulibacter</taxon>
    </lineage>
</organism>
<evidence type="ECO:0000256" key="1">
    <source>
        <dbReference type="ARBA" id="ARBA00022801"/>
    </source>
</evidence>
<dbReference type="OrthoDB" id="5240615at2"/>
<feature type="domain" description="Xaa-Pro dipeptidyl-peptidase C-terminal" evidence="2">
    <location>
        <begin position="323"/>
        <end position="566"/>
    </location>
</feature>
<keyword evidence="4" id="KW-1185">Reference proteome</keyword>
<keyword evidence="1" id="KW-0378">Hydrolase</keyword>
<dbReference type="InterPro" id="IPR013736">
    <property type="entry name" value="Xaa-Pro_dipept_C"/>
</dbReference>
<accession>H0E669</accession>
<dbReference type="Gene3D" id="2.60.120.260">
    <property type="entry name" value="Galactose-binding domain-like"/>
    <property type="match status" value="1"/>
</dbReference>
<dbReference type="EMBL" id="AGUD01000200">
    <property type="protein sequence ID" value="EHN10838.1"/>
    <property type="molecule type" value="Genomic_DNA"/>
</dbReference>
<gene>
    <name evidence="3" type="ORF">PAI11_23190</name>
</gene>
<evidence type="ECO:0000313" key="4">
    <source>
        <dbReference type="Proteomes" id="UP000005143"/>
    </source>
</evidence>
<dbReference type="SMART" id="SM00939">
    <property type="entry name" value="PepX_C"/>
    <property type="match status" value="1"/>
</dbReference>
<dbReference type="Pfam" id="PF02129">
    <property type="entry name" value="Peptidase_S15"/>
    <property type="match status" value="1"/>
</dbReference>
<reference evidence="3 4" key="1">
    <citation type="journal article" date="2013" name="Biodegradation">
        <title>Quantitative proteomic analysis of ibuprofen-degrading Patulibacter sp. strain I11.</title>
        <authorList>
            <person name="Almeida B."/>
            <person name="Kjeldal H."/>
            <person name="Lolas I."/>
            <person name="Knudsen A.D."/>
            <person name="Carvalho G."/>
            <person name="Nielsen K.L."/>
            <person name="Barreto Crespo M.T."/>
            <person name="Stensballe A."/>
            <person name="Nielsen J.L."/>
        </authorList>
    </citation>
    <scope>NUCLEOTIDE SEQUENCE [LARGE SCALE GENOMIC DNA]</scope>
    <source>
        <strain evidence="3 4">I11</strain>
    </source>
</reference>
<evidence type="ECO:0000259" key="2">
    <source>
        <dbReference type="SMART" id="SM00939"/>
    </source>
</evidence>
<dbReference type="InterPro" id="IPR000383">
    <property type="entry name" value="Xaa-Pro-like_dom"/>
</dbReference>
<dbReference type="Proteomes" id="UP000005143">
    <property type="component" value="Unassembled WGS sequence"/>
</dbReference>
<proteinExistence type="predicted"/>
<dbReference type="Pfam" id="PF08530">
    <property type="entry name" value="PepX_C"/>
    <property type="match status" value="1"/>
</dbReference>
<dbReference type="RefSeq" id="WP_007575113.1">
    <property type="nucleotide sequence ID" value="NZ_AGUD01000200.1"/>
</dbReference>
<dbReference type="NCBIfam" id="TIGR00976">
    <property type="entry name" value="CocE_NonD"/>
    <property type="match status" value="1"/>
</dbReference>
<dbReference type="SUPFAM" id="SSF49785">
    <property type="entry name" value="Galactose-binding domain-like"/>
    <property type="match status" value="1"/>
</dbReference>